<protein>
    <submittedName>
        <fullName evidence="6">Trypsin-like peptidase domain-containing protein</fullName>
    </submittedName>
</protein>
<comment type="caution">
    <text evidence="6">The sequence shown here is derived from an EMBL/GenBank/DDBJ whole genome shotgun (WGS) entry which is preliminary data.</text>
</comment>
<dbReference type="SMART" id="SM00228">
    <property type="entry name" value="PDZ"/>
    <property type="match status" value="1"/>
</dbReference>
<dbReference type="Proteomes" id="UP001440599">
    <property type="component" value="Unassembled WGS sequence"/>
</dbReference>
<keyword evidence="4" id="KW-1133">Transmembrane helix</keyword>
<feature type="transmembrane region" description="Helical" evidence="4">
    <location>
        <begin position="34"/>
        <end position="55"/>
    </location>
</feature>
<keyword evidence="4" id="KW-0812">Transmembrane</keyword>
<keyword evidence="1" id="KW-0645">Protease</keyword>
<organism evidence="6 7">
    <name type="scientific">Flavonifractor hominis</name>
    <dbReference type="NCBI Taxonomy" id="3133178"/>
    <lineage>
        <taxon>Bacteria</taxon>
        <taxon>Bacillati</taxon>
        <taxon>Bacillota</taxon>
        <taxon>Clostridia</taxon>
        <taxon>Eubacteriales</taxon>
        <taxon>Oscillospiraceae</taxon>
        <taxon>Flavonifractor</taxon>
    </lineage>
</organism>
<accession>A0ABV1EQK3</accession>
<gene>
    <name evidence="6" type="ORF">WMO45_10020</name>
</gene>
<dbReference type="SUPFAM" id="SSF50156">
    <property type="entry name" value="PDZ domain-like"/>
    <property type="match status" value="1"/>
</dbReference>
<dbReference type="PANTHER" id="PTHR43343:SF3">
    <property type="entry name" value="PROTEASE DO-LIKE 8, CHLOROPLASTIC"/>
    <property type="match status" value="1"/>
</dbReference>
<dbReference type="RefSeq" id="WP_349140580.1">
    <property type="nucleotide sequence ID" value="NZ_JBBMFT010000005.1"/>
</dbReference>
<dbReference type="InterPro" id="IPR001478">
    <property type="entry name" value="PDZ"/>
</dbReference>
<dbReference type="PANTHER" id="PTHR43343">
    <property type="entry name" value="PEPTIDASE S12"/>
    <property type="match status" value="1"/>
</dbReference>
<dbReference type="InterPro" id="IPR001940">
    <property type="entry name" value="Peptidase_S1C"/>
</dbReference>
<feature type="region of interest" description="Disordered" evidence="3">
    <location>
        <begin position="70"/>
        <end position="95"/>
    </location>
</feature>
<dbReference type="Gene3D" id="2.40.10.120">
    <property type="match status" value="1"/>
</dbReference>
<evidence type="ECO:0000256" key="1">
    <source>
        <dbReference type="ARBA" id="ARBA00022670"/>
    </source>
</evidence>
<evidence type="ECO:0000256" key="4">
    <source>
        <dbReference type="SAM" id="Phobius"/>
    </source>
</evidence>
<dbReference type="EMBL" id="JBBMFT010000005">
    <property type="protein sequence ID" value="MEQ2456860.1"/>
    <property type="molecule type" value="Genomic_DNA"/>
</dbReference>
<keyword evidence="4" id="KW-0472">Membrane</keyword>
<dbReference type="Pfam" id="PF13365">
    <property type="entry name" value="Trypsin_2"/>
    <property type="match status" value="1"/>
</dbReference>
<evidence type="ECO:0000259" key="5">
    <source>
        <dbReference type="PROSITE" id="PS50106"/>
    </source>
</evidence>
<feature type="region of interest" description="Disordered" evidence="3">
    <location>
        <begin position="1"/>
        <end position="27"/>
    </location>
</feature>
<sequence length="411" mass="43527">MRGYYYDQTGPDPREPGTNTGSGRPRPRRVALRTAVLFLCALAVLTAGTVALWAAHGQIRLDLDRWSAEGAAQPTQTQSQTTVEETTVERAPTGDGTTLTIAPLPQEPAHSLQQIYEENIASIVSIRGIKQSSMNLGTGVVMSEDGYIITNSHVIEGCSAVDVVLQDDSVHHALLVGRDAQTDLAVLKIEADDLSPAQFGDSALLRVGDTVAAIGNPLGEELRGTMTDGIISAINRDVNVDGYTMALIQTTAALNSGNSGGALINDHGQVVGITNLKMQSYDNTVEGLGFAIPTATVKTVVDALIAEGVVSGRPSLGITGYTVTQAEQEQYGMPAGVCVASVEEGSDARSQGVLPGDVIVAANGERVESMEQLLAIKEQMQVGQSITLRLWRQGAYLERDVTLVEQYTLQP</sequence>
<keyword evidence="7" id="KW-1185">Reference proteome</keyword>
<dbReference type="Gene3D" id="2.30.42.10">
    <property type="match status" value="1"/>
</dbReference>
<dbReference type="PRINTS" id="PR00834">
    <property type="entry name" value="PROTEASES2C"/>
</dbReference>
<feature type="compositionally biased region" description="Low complexity" evidence="3">
    <location>
        <begin position="75"/>
        <end position="85"/>
    </location>
</feature>
<keyword evidence="2" id="KW-0378">Hydrolase</keyword>
<dbReference type="InterPro" id="IPR036034">
    <property type="entry name" value="PDZ_sf"/>
</dbReference>
<dbReference type="PROSITE" id="PS50106">
    <property type="entry name" value="PDZ"/>
    <property type="match status" value="1"/>
</dbReference>
<evidence type="ECO:0000313" key="6">
    <source>
        <dbReference type="EMBL" id="MEQ2456860.1"/>
    </source>
</evidence>
<dbReference type="Pfam" id="PF13180">
    <property type="entry name" value="PDZ_2"/>
    <property type="match status" value="1"/>
</dbReference>
<proteinExistence type="predicted"/>
<evidence type="ECO:0000256" key="3">
    <source>
        <dbReference type="SAM" id="MobiDB-lite"/>
    </source>
</evidence>
<dbReference type="InterPro" id="IPR009003">
    <property type="entry name" value="Peptidase_S1_PA"/>
</dbReference>
<evidence type="ECO:0000313" key="7">
    <source>
        <dbReference type="Proteomes" id="UP001440599"/>
    </source>
</evidence>
<reference evidence="6 7" key="1">
    <citation type="submission" date="2024-03" db="EMBL/GenBank/DDBJ databases">
        <title>Human intestinal bacterial collection.</title>
        <authorList>
            <person name="Pauvert C."/>
            <person name="Hitch T.C.A."/>
            <person name="Clavel T."/>
        </authorList>
    </citation>
    <scope>NUCLEOTIDE SEQUENCE [LARGE SCALE GENOMIC DNA]</scope>
    <source>
        <strain evidence="6 7">CLA-AP-H34</strain>
    </source>
</reference>
<dbReference type="InterPro" id="IPR051201">
    <property type="entry name" value="Chloro_Bact_Ser_Proteases"/>
</dbReference>
<dbReference type="SUPFAM" id="SSF50494">
    <property type="entry name" value="Trypsin-like serine proteases"/>
    <property type="match status" value="1"/>
</dbReference>
<evidence type="ECO:0000256" key="2">
    <source>
        <dbReference type="ARBA" id="ARBA00022801"/>
    </source>
</evidence>
<feature type="domain" description="PDZ" evidence="5">
    <location>
        <begin position="308"/>
        <end position="394"/>
    </location>
</feature>
<name>A0ABV1EQK3_9FIRM</name>